<comment type="subcellular location">
    <subcellularLocation>
        <location evidence="1">Cell membrane</location>
    </subcellularLocation>
</comment>
<evidence type="ECO:0000313" key="9">
    <source>
        <dbReference type="EMBL" id="KAK6316621.1"/>
    </source>
</evidence>
<dbReference type="GO" id="GO:0007229">
    <property type="term" value="P:integrin-mediated signaling pathway"/>
    <property type="evidence" value="ECO:0007669"/>
    <property type="project" value="TreeGrafter"/>
</dbReference>
<keyword evidence="5" id="KW-1015">Disulfide bond</keyword>
<keyword evidence="7" id="KW-0449">Lipoprotein</keyword>
<keyword evidence="8" id="KW-0393">Immunoglobulin domain</keyword>
<evidence type="ECO:0000256" key="3">
    <source>
        <dbReference type="ARBA" id="ARBA00022729"/>
    </source>
</evidence>
<dbReference type="GO" id="GO:0030425">
    <property type="term" value="C:dendrite"/>
    <property type="evidence" value="ECO:0007669"/>
    <property type="project" value="TreeGrafter"/>
</dbReference>
<evidence type="ECO:0000256" key="7">
    <source>
        <dbReference type="ARBA" id="ARBA00023288"/>
    </source>
</evidence>
<organism evidence="9 10">
    <name type="scientific">Coregonus suidteri</name>
    <dbReference type="NCBI Taxonomy" id="861788"/>
    <lineage>
        <taxon>Eukaryota</taxon>
        <taxon>Metazoa</taxon>
        <taxon>Chordata</taxon>
        <taxon>Craniata</taxon>
        <taxon>Vertebrata</taxon>
        <taxon>Euteleostomi</taxon>
        <taxon>Actinopterygii</taxon>
        <taxon>Neopterygii</taxon>
        <taxon>Teleostei</taxon>
        <taxon>Protacanthopterygii</taxon>
        <taxon>Salmoniformes</taxon>
        <taxon>Salmonidae</taxon>
        <taxon>Coregoninae</taxon>
        <taxon>Coregonus</taxon>
    </lineage>
</organism>
<keyword evidence="3" id="KW-0732">Signal</keyword>
<dbReference type="Proteomes" id="UP001356427">
    <property type="component" value="Unassembled WGS sequence"/>
</dbReference>
<evidence type="ECO:0000313" key="10">
    <source>
        <dbReference type="Proteomes" id="UP001356427"/>
    </source>
</evidence>
<sequence>MALASAKRVGDLYAFSGTQFVLGDSKQRFNSFSFKSFCFREVEKTMYILATAVCLLGFASAQKVTLLNSCLSKENNLRMDCKYELTAASPVPTCTYTQENNVVGSTDPATSQDPTFKNRADVAIMEGSTTCRLILTGLSDDKPKNFTCTIKQKETVSKTSTVEKKLLQKCSAWSVHGSVLMLTMTSIVLLL</sequence>
<keyword evidence="2" id="KW-1003">Cell membrane</keyword>
<evidence type="ECO:0000256" key="6">
    <source>
        <dbReference type="ARBA" id="ARBA00023180"/>
    </source>
</evidence>
<dbReference type="GO" id="GO:0005178">
    <property type="term" value="F:integrin binding"/>
    <property type="evidence" value="ECO:0007669"/>
    <property type="project" value="InterPro"/>
</dbReference>
<keyword evidence="6" id="KW-0325">Glycoprotein</keyword>
<comment type="caution">
    <text evidence="9">The sequence shown here is derived from an EMBL/GenBank/DDBJ whole genome shotgun (WGS) entry which is preliminary data.</text>
</comment>
<proteinExistence type="predicted"/>
<evidence type="ECO:0000256" key="1">
    <source>
        <dbReference type="ARBA" id="ARBA00004236"/>
    </source>
</evidence>
<dbReference type="GO" id="GO:0005925">
    <property type="term" value="C:focal adhesion"/>
    <property type="evidence" value="ECO:0007669"/>
    <property type="project" value="TreeGrafter"/>
</dbReference>
<dbReference type="GO" id="GO:0045121">
    <property type="term" value="C:membrane raft"/>
    <property type="evidence" value="ECO:0007669"/>
    <property type="project" value="TreeGrafter"/>
</dbReference>
<dbReference type="PANTHER" id="PTHR19226">
    <property type="entry name" value="THY-1 MEMBRANE GLYCOPROTEIN"/>
    <property type="match status" value="1"/>
</dbReference>
<evidence type="ECO:0000256" key="8">
    <source>
        <dbReference type="ARBA" id="ARBA00023319"/>
    </source>
</evidence>
<keyword evidence="4" id="KW-0472">Membrane</keyword>
<dbReference type="GO" id="GO:0030334">
    <property type="term" value="P:regulation of cell migration"/>
    <property type="evidence" value="ECO:0007669"/>
    <property type="project" value="InterPro"/>
</dbReference>
<dbReference type="GO" id="GO:0009897">
    <property type="term" value="C:external side of plasma membrane"/>
    <property type="evidence" value="ECO:0007669"/>
    <property type="project" value="TreeGrafter"/>
</dbReference>
<dbReference type="GO" id="GO:0043209">
    <property type="term" value="C:myelin sheath"/>
    <property type="evidence" value="ECO:0007669"/>
    <property type="project" value="TreeGrafter"/>
</dbReference>
<dbReference type="PANTHER" id="PTHR19226:SF2">
    <property type="entry name" value="THY-1 MEMBRANE GLYCOPROTEIN"/>
    <property type="match status" value="1"/>
</dbReference>
<dbReference type="GO" id="GO:0005096">
    <property type="term" value="F:GTPase activator activity"/>
    <property type="evidence" value="ECO:0007669"/>
    <property type="project" value="TreeGrafter"/>
</dbReference>
<dbReference type="EMBL" id="JAGTTL010000010">
    <property type="protein sequence ID" value="KAK6316621.1"/>
    <property type="molecule type" value="Genomic_DNA"/>
</dbReference>
<protein>
    <submittedName>
        <fullName evidence="9">Uncharacterized protein</fullName>
    </submittedName>
</protein>
<evidence type="ECO:0000256" key="2">
    <source>
        <dbReference type="ARBA" id="ARBA00022475"/>
    </source>
</evidence>
<evidence type="ECO:0000256" key="5">
    <source>
        <dbReference type="ARBA" id="ARBA00023157"/>
    </source>
</evidence>
<evidence type="ECO:0000256" key="4">
    <source>
        <dbReference type="ARBA" id="ARBA00023136"/>
    </source>
</evidence>
<reference evidence="9 10" key="1">
    <citation type="submission" date="2021-04" db="EMBL/GenBank/DDBJ databases">
        <authorList>
            <person name="De Guttry C."/>
            <person name="Zahm M."/>
            <person name="Klopp C."/>
            <person name="Cabau C."/>
            <person name="Louis A."/>
            <person name="Berthelot C."/>
            <person name="Parey E."/>
            <person name="Roest Crollius H."/>
            <person name="Montfort J."/>
            <person name="Robinson-Rechavi M."/>
            <person name="Bucao C."/>
            <person name="Bouchez O."/>
            <person name="Gislard M."/>
            <person name="Lluch J."/>
            <person name="Milhes M."/>
            <person name="Lampietro C."/>
            <person name="Lopez Roques C."/>
            <person name="Donnadieu C."/>
            <person name="Braasch I."/>
            <person name="Desvignes T."/>
            <person name="Postlethwait J."/>
            <person name="Bobe J."/>
            <person name="Wedekind C."/>
            <person name="Guiguen Y."/>
        </authorList>
    </citation>
    <scope>NUCLEOTIDE SEQUENCE [LARGE SCALE GENOMIC DNA]</scope>
    <source>
        <strain evidence="9">Cs_M1</strain>
        <tissue evidence="9">Blood</tissue>
    </source>
</reference>
<dbReference type="InterPro" id="IPR033292">
    <property type="entry name" value="THY1"/>
</dbReference>
<gene>
    <name evidence="9" type="ORF">J4Q44_G00120210</name>
</gene>
<dbReference type="GO" id="GO:0007155">
    <property type="term" value="P:cell adhesion"/>
    <property type="evidence" value="ECO:0007669"/>
    <property type="project" value="InterPro"/>
</dbReference>
<dbReference type="AlphaFoldDB" id="A0AAN8MFU0"/>
<accession>A0AAN8MFU0</accession>
<name>A0AAN8MFU0_9TELE</name>
<keyword evidence="10" id="KW-1185">Reference proteome</keyword>
<dbReference type="GO" id="GO:0051894">
    <property type="term" value="P:positive regulation of focal adhesion assembly"/>
    <property type="evidence" value="ECO:0007669"/>
    <property type="project" value="TreeGrafter"/>
</dbReference>